<sequence>MCLFFFLISTQSYQGIKPVELRLQEVTLPYVRKKRLEERTRTHEKTIETLLKKDAIQKVKEELAGLPPSPDYLVYPLVTRGNRREIFRTVLDWLLLQTQPTVLAFENRDGKRTLYLAYVPE</sequence>
<reference evidence="1 2" key="1">
    <citation type="submission" date="2022-01" db="EMBL/GenBank/DDBJ databases">
        <title>A chromosomal length assembly of Cordylochernes scorpioides.</title>
        <authorList>
            <person name="Zeh D."/>
            <person name="Zeh J."/>
        </authorList>
    </citation>
    <scope>NUCLEOTIDE SEQUENCE [LARGE SCALE GENOMIC DNA]</scope>
    <source>
        <strain evidence="1">IN4F17</strain>
        <tissue evidence="1">Whole Body</tissue>
    </source>
</reference>
<accession>A0ABY6L2E8</accession>
<gene>
    <name evidence="1" type="ORF">LAZ67_12003458</name>
</gene>
<name>A0ABY6L2E8_9ARAC</name>
<evidence type="ECO:0000313" key="2">
    <source>
        <dbReference type="Proteomes" id="UP001235939"/>
    </source>
</evidence>
<organism evidence="1 2">
    <name type="scientific">Cordylochernes scorpioides</name>
    <dbReference type="NCBI Taxonomy" id="51811"/>
    <lineage>
        <taxon>Eukaryota</taxon>
        <taxon>Metazoa</taxon>
        <taxon>Ecdysozoa</taxon>
        <taxon>Arthropoda</taxon>
        <taxon>Chelicerata</taxon>
        <taxon>Arachnida</taxon>
        <taxon>Pseudoscorpiones</taxon>
        <taxon>Cheliferoidea</taxon>
        <taxon>Chernetidae</taxon>
        <taxon>Cordylochernes</taxon>
    </lineage>
</organism>
<feature type="non-terminal residue" evidence="1">
    <location>
        <position position="121"/>
    </location>
</feature>
<proteinExistence type="predicted"/>
<protein>
    <submittedName>
        <fullName evidence="1">Uncharacterized protein</fullName>
    </submittedName>
</protein>
<dbReference type="EMBL" id="CP092874">
    <property type="protein sequence ID" value="UYV75312.1"/>
    <property type="molecule type" value="Genomic_DNA"/>
</dbReference>
<dbReference type="Proteomes" id="UP001235939">
    <property type="component" value="Chromosome 12"/>
</dbReference>
<evidence type="ECO:0000313" key="1">
    <source>
        <dbReference type="EMBL" id="UYV75312.1"/>
    </source>
</evidence>
<keyword evidence="2" id="KW-1185">Reference proteome</keyword>